<reference evidence="2" key="1">
    <citation type="submission" date="2013-09" db="EMBL/GenBank/DDBJ databases">
        <title>Corchorus olitorius genome sequencing.</title>
        <authorList>
            <person name="Alam M."/>
            <person name="Haque M.S."/>
            <person name="Islam M.S."/>
            <person name="Emdad E.M."/>
            <person name="Islam M.M."/>
            <person name="Ahmed B."/>
            <person name="Halim A."/>
            <person name="Hossen Q.M.M."/>
            <person name="Hossain M.Z."/>
            <person name="Ahmed R."/>
            <person name="Khan M.M."/>
            <person name="Islam R."/>
            <person name="Rashid M.M."/>
            <person name="Khan S.A."/>
            <person name="Rahman M.S."/>
            <person name="Alam M."/>
            <person name="Yahiya A.S."/>
            <person name="Khan M.S."/>
            <person name="Azam M.S."/>
            <person name="Haque T."/>
            <person name="Lashkar M.Z.H."/>
            <person name="Akhand A.I."/>
            <person name="Morshed G."/>
            <person name="Roy S."/>
            <person name="Uddin K.S."/>
            <person name="Rabeya T."/>
            <person name="Hossain A.S."/>
            <person name="Chowdhury A."/>
            <person name="Snigdha A.R."/>
            <person name="Mortoza M.S."/>
            <person name="Matin S.A."/>
            <person name="Hoque S.M.E."/>
            <person name="Islam M.K."/>
            <person name="Roy D.K."/>
            <person name="Haider R."/>
            <person name="Moosa M.M."/>
            <person name="Elias S.M."/>
            <person name="Hasan A.M."/>
            <person name="Jahan S."/>
            <person name="Shafiuddin M."/>
            <person name="Mahmood N."/>
            <person name="Shommy N.S."/>
        </authorList>
    </citation>
    <scope>NUCLEOTIDE SEQUENCE [LARGE SCALE GENOMIC DNA]</scope>
    <source>
        <strain evidence="2">cv. O-4</strain>
    </source>
</reference>
<dbReference type="EMBL" id="AWUE01024333">
    <property type="protein sequence ID" value="OMO51058.1"/>
    <property type="molecule type" value="Genomic_DNA"/>
</dbReference>
<evidence type="ECO:0000313" key="1">
    <source>
        <dbReference type="EMBL" id="OMO51058.1"/>
    </source>
</evidence>
<accession>A0A1R3FYY8</accession>
<comment type="caution">
    <text evidence="1">The sequence shown here is derived from an EMBL/GenBank/DDBJ whole genome shotgun (WGS) entry which is preliminary data.</text>
</comment>
<sequence length="36" mass="4000">MAQGFIAMQQSLGAMTQILTQLIAELEKENSYEVVL</sequence>
<evidence type="ECO:0000313" key="2">
    <source>
        <dbReference type="Proteomes" id="UP000187203"/>
    </source>
</evidence>
<proteinExistence type="predicted"/>
<gene>
    <name evidence="1" type="ORF">COLO4_37827</name>
</gene>
<keyword evidence="2" id="KW-1185">Reference proteome</keyword>
<dbReference type="Proteomes" id="UP000187203">
    <property type="component" value="Unassembled WGS sequence"/>
</dbReference>
<organism evidence="1 2">
    <name type="scientific">Corchorus olitorius</name>
    <dbReference type="NCBI Taxonomy" id="93759"/>
    <lineage>
        <taxon>Eukaryota</taxon>
        <taxon>Viridiplantae</taxon>
        <taxon>Streptophyta</taxon>
        <taxon>Embryophyta</taxon>
        <taxon>Tracheophyta</taxon>
        <taxon>Spermatophyta</taxon>
        <taxon>Magnoliopsida</taxon>
        <taxon>eudicotyledons</taxon>
        <taxon>Gunneridae</taxon>
        <taxon>Pentapetalae</taxon>
        <taxon>rosids</taxon>
        <taxon>malvids</taxon>
        <taxon>Malvales</taxon>
        <taxon>Malvaceae</taxon>
        <taxon>Grewioideae</taxon>
        <taxon>Apeibeae</taxon>
        <taxon>Corchorus</taxon>
    </lineage>
</organism>
<dbReference type="AlphaFoldDB" id="A0A1R3FYY8"/>
<protein>
    <submittedName>
        <fullName evidence="1">Uncharacterized protein</fullName>
    </submittedName>
</protein>
<name>A0A1R3FYY8_9ROSI</name>